<keyword evidence="3" id="KW-0479">Metal-binding</keyword>
<dbReference type="InterPro" id="IPR050612">
    <property type="entry name" value="Prok_Mopterin_Oxidored"/>
</dbReference>
<dbReference type="EMBL" id="BNFF01000001">
    <property type="protein sequence ID" value="GHK55834.1"/>
    <property type="molecule type" value="Genomic_DNA"/>
</dbReference>
<dbReference type="GO" id="GO:0030151">
    <property type="term" value="F:molybdenum ion binding"/>
    <property type="evidence" value="ECO:0007669"/>
    <property type="project" value="TreeGrafter"/>
</dbReference>
<keyword evidence="4" id="KW-0560">Oxidoreductase</keyword>
<gene>
    <name evidence="6" type="ORF">KPZU09_55700</name>
</gene>
<dbReference type="PROSITE" id="PS00932">
    <property type="entry name" value="MOLYBDOPTERIN_PROK_3"/>
    <property type="match status" value="1"/>
</dbReference>
<dbReference type="PANTHER" id="PTHR43742:SF5">
    <property type="entry name" value="BIOTIN SULFOXIDE REDUCTASE"/>
    <property type="match status" value="1"/>
</dbReference>
<dbReference type="InterPro" id="IPR009010">
    <property type="entry name" value="Asp_de-COase-like_dom_sf"/>
</dbReference>
<evidence type="ECO:0000313" key="6">
    <source>
        <dbReference type="EMBL" id="GHK55834.1"/>
    </source>
</evidence>
<dbReference type="GO" id="GO:0030288">
    <property type="term" value="C:outer membrane-bounded periplasmic space"/>
    <property type="evidence" value="ECO:0007669"/>
    <property type="project" value="TreeGrafter"/>
</dbReference>
<dbReference type="AlphaFoldDB" id="A0A919I0Z3"/>
<evidence type="ECO:0000256" key="1">
    <source>
        <dbReference type="ARBA" id="ARBA00001942"/>
    </source>
</evidence>
<keyword evidence="2" id="KW-0500">Molybdenum</keyword>
<feature type="domain" description="Molybdopterin dinucleotide-binding" evidence="5">
    <location>
        <begin position="17"/>
        <end position="89"/>
    </location>
</feature>
<dbReference type="Pfam" id="PF01568">
    <property type="entry name" value="Molydop_binding"/>
    <property type="match status" value="1"/>
</dbReference>
<name>A0A919I0Z3_KLEPN</name>
<dbReference type="GO" id="GO:0016491">
    <property type="term" value="F:oxidoreductase activity"/>
    <property type="evidence" value="ECO:0007669"/>
    <property type="project" value="UniProtKB-KW"/>
</dbReference>
<evidence type="ECO:0000256" key="4">
    <source>
        <dbReference type="ARBA" id="ARBA00023002"/>
    </source>
</evidence>
<sequence>MWLEPDEWHGNADAGQLQLLSAHPAHRLHSQLNHTALRERYAVAGREPVTIHPQDAQARGIVDGDLVRVWNARGQVLAGAVVTEGSARGDLPA</sequence>
<evidence type="ECO:0000313" key="7">
    <source>
        <dbReference type="Proteomes" id="UP000655094"/>
    </source>
</evidence>
<dbReference type="Gene3D" id="2.40.40.20">
    <property type="match status" value="1"/>
</dbReference>
<dbReference type="PANTHER" id="PTHR43742">
    <property type="entry name" value="TRIMETHYLAMINE-N-OXIDE REDUCTASE"/>
    <property type="match status" value="1"/>
</dbReference>
<dbReference type="GO" id="GO:0043546">
    <property type="term" value="F:molybdopterin cofactor binding"/>
    <property type="evidence" value="ECO:0007669"/>
    <property type="project" value="InterPro"/>
</dbReference>
<dbReference type="GO" id="GO:0009055">
    <property type="term" value="F:electron transfer activity"/>
    <property type="evidence" value="ECO:0007669"/>
    <property type="project" value="TreeGrafter"/>
</dbReference>
<proteinExistence type="predicted"/>
<reference evidence="6" key="1">
    <citation type="submission" date="2020-10" db="EMBL/GenBank/DDBJ databases">
        <title>Genome Sequence of ESBL Producing Zambian Clinical Strains.</title>
        <authorList>
            <person name="Shawa M."/>
            <person name="Furuta Y."/>
            <person name="Simbotwe M."/>
            <person name="Mulenga E."/>
            <person name="Mubanga M."/>
            <person name="Mulenga G."/>
            <person name="Kaile C."/>
            <person name="Zorigt T."/>
            <person name="Hang'ombe B."/>
            <person name="Higashi H."/>
        </authorList>
    </citation>
    <scope>NUCLEOTIDE SEQUENCE</scope>
    <source>
        <strain evidence="6">Zam_UTH_09</strain>
    </source>
</reference>
<dbReference type="InterPro" id="IPR006657">
    <property type="entry name" value="MoPterin_dinucl-bd_dom"/>
</dbReference>
<organism evidence="6 7">
    <name type="scientific">Klebsiella pneumoniae</name>
    <dbReference type="NCBI Taxonomy" id="573"/>
    <lineage>
        <taxon>Bacteria</taxon>
        <taxon>Pseudomonadati</taxon>
        <taxon>Pseudomonadota</taxon>
        <taxon>Gammaproteobacteria</taxon>
        <taxon>Enterobacterales</taxon>
        <taxon>Enterobacteriaceae</taxon>
        <taxon>Klebsiella/Raoultella group</taxon>
        <taxon>Klebsiella</taxon>
        <taxon>Klebsiella pneumoniae complex</taxon>
    </lineage>
</organism>
<dbReference type="InterPro" id="IPR006655">
    <property type="entry name" value="Mopterin_OxRdtase_prok_CS"/>
</dbReference>
<comment type="caution">
    <text evidence="6">The sequence shown here is derived from an EMBL/GenBank/DDBJ whole genome shotgun (WGS) entry which is preliminary data.</text>
</comment>
<evidence type="ECO:0000256" key="3">
    <source>
        <dbReference type="ARBA" id="ARBA00022723"/>
    </source>
</evidence>
<dbReference type="Proteomes" id="UP000655094">
    <property type="component" value="Unassembled WGS sequence"/>
</dbReference>
<accession>A0A919I0Z3</accession>
<dbReference type="GO" id="GO:0009061">
    <property type="term" value="P:anaerobic respiration"/>
    <property type="evidence" value="ECO:0007669"/>
    <property type="project" value="TreeGrafter"/>
</dbReference>
<dbReference type="SUPFAM" id="SSF50692">
    <property type="entry name" value="ADC-like"/>
    <property type="match status" value="1"/>
</dbReference>
<protein>
    <recommendedName>
        <fullName evidence="5">Molybdopterin dinucleotide-binding domain-containing protein</fullName>
    </recommendedName>
</protein>
<evidence type="ECO:0000256" key="2">
    <source>
        <dbReference type="ARBA" id="ARBA00022505"/>
    </source>
</evidence>
<comment type="cofactor">
    <cofactor evidence="1">
        <name>Mo-bis(molybdopterin guanine dinucleotide)</name>
        <dbReference type="ChEBI" id="CHEBI:60539"/>
    </cofactor>
</comment>
<evidence type="ECO:0000259" key="5">
    <source>
        <dbReference type="Pfam" id="PF01568"/>
    </source>
</evidence>